<gene>
    <name evidence="2" type="ORF">CP982_07690</name>
    <name evidence="1" type="ORF">FHS40_007488</name>
</gene>
<evidence type="ECO:0000313" key="1">
    <source>
        <dbReference type="EMBL" id="MBB5108367.1"/>
    </source>
</evidence>
<evidence type="ECO:0000313" key="4">
    <source>
        <dbReference type="Proteomes" id="UP000549009"/>
    </source>
</evidence>
<dbReference type="EMBL" id="CP023690">
    <property type="protein sequence ID" value="QEV58615.1"/>
    <property type="molecule type" value="Genomic_DNA"/>
</dbReference>
<proteinExistence type="predicted"/>
<reference evidence="2 3" key="1">
    <citation type="submission" date="2017-09" db="EMBL/GenBank/DDBJ databases">
        <authorList>
            <person name="Lee N."/>
            <person name="Cho B.-K."/>
        </authorList>
    </citation>
    <scope>NUCLEOTIDE SEQUENCE [LARGE SCALE GENOMIC DNA]</scope>
    <source>
        <strain evidence="2 3">ATCC 27465</strain>
    </source>
</reference>
<dbReference type="EMBL" id="JACHJD010000018">
    <property type="protein sequence ID" value="MBB5108367.1"/>
    <property type="molecule type" value="Genomic_DNA"/>
</dbReference>
<dbReference type="AlphaFoldDB" id="A0A5P2X659"/>
<dbReference type="Proteomes" id="UP000549009">
    <property type="component" value="Unassembled WGS sequence"/>
</dbReference>
<evidence type="ECO:0000313" key="2">
    <source>
        <dbReference type="EMBL" id="QEV58615.1"/>
    </source>
</evidence>
<dbReference type="RefSeq" id="WP_150509819.1">
    <property type="nucleotide sequence ID" value="NZ_BMSQ01000020.1"/>
</dbReference>
<dbReference type="CDD" id="cd20335">
    <property type="entry name" value="BRcat_RBR"/>
    <property type="match status" value="1"/>
</dbReference>
<dbReference type="OrthoDB" id="4330643at2"/>
<sequence>MTKLDPNPRSPHADADPQYRHLFPAPLFFPAPQPGALALTGCMALAVVPDGPLSETSPDGELPEGLCPDCVAVMRGGEPPARPVTTCRVCSERTRHGGLCALCRQDAHETWWPVRADVVLSASDIELEGGDVLLQELAVGDRIEIEKQIGPVAPGLWVVTAVESEDSSRVRVRRLSREEIEALRGSACAQTSE</sequence>
<dbReference type="Proteomes" id="UP000326505">
    <property type="component" value="Chromosome"/>
</dbReference>
<evidence type="ECO:0000313" key="3">
    <source>
        <dbReference type="Proteomes" id="UP000326505"/>
    </source>
</evidence>
<dbReference type="KEGG" id="sspb:CP982_07690"/>
<protein>
    <submittedName>
        <fullName evidence="2">Uncharacterized protein</fullName>
    </submittedName>
</protein>
<reference evidence="1 4" key="2">
    <citation type="submission" date="2020-08" db="EMBL/GenBank/DDBJ databases">
        <title>Genomic Encyclopedia of Type Strains, Phase III (KMG-III): the genomes of soil and plant-associated and newly described type strains.</title>
        <authorList>
            <person name="Whitman W."/>
        </authorList>
    </citation>
    <scope>NUCLEOTIDE SEQUENCE [LARGE SCALE GENOMIC DNA]</scope>
    <source>
        <strain evidence="1 4">CECT 3146</strain>
    </source>
</reference>
<accession>A0A5P2X659</accession>
<name>A0A5P2X659_STRST</name>
<organism evidence="2 3">
    <name type="scientific">Streptomyces spectabilis</name>
    <dbReference type="NCBI Taxonomy" id="68270"/>
    <lineage>
        <taxon>Bacteria</taxon>
        <taxon>Bacillati</taxon>
        <taxon>Actinomycetota</taxon>
        <taxon>Actinomycetes</taxon>
        <taxon>Kitasatosporales</taxon>
        <taxon>Streptomycetaceae</taxon>
        <taxon>Streptomyces</taxon>
    </lineage>
</organism>
<keyword evidence="4" id="KW-1185">Reference proteome</keyword>